<evidence type="ECO:0000256" key="30">
    <source>
        <dbReference type="ARBA" id="ARBA00023401"/>
    </source>
</evidence>
<evidence type="ECO:0000256" key="26">
    <source>
        <dbReference type="ARBA" id="ARBA00023388"/>
    </source>
</evidence>
<dbReference type="Pfam" id="PF00698">
    <property type="entry name" value="Acyl_transf_1"/>
    <property type="match status" value="1"/>
</dbReference>
<evidence type="ECO:0000256" key="62">
    <source>
        <dbReference type="ARBA" id="ARBA00049521"/>
    </source>
</evidence>
<evidence type="ECO:0000256" key="27">
    <source>
        <dbReference type="ARBA" id="ARBA00023394"/>
    </source>
</evidence>
<dbReference type="FunFam" id="3.90.180.10:FF:000015">
    <property type="entry name" value="Fatty acid synthase"/>
    <property type="match status" value="1"/>
</dbReference>
<dbReference type="SMART" id="SM00822">
    <property type="entry name" value="PKS_KR"/>
    <property type="match status" value="1"/>
</dbReference>
<evidence type="ECO:0000256" key="25">
    <source>
        <dbReference type="ARBA" id="ARBA00023373"/>
    </source>
</evidence>
<evidence type="ECO:0000256" key="29">
    <source>
        <dbReference type="ARBA" id="ARBA00023399"/>
    </source>
</evidence>
<dbReference type="EC" id="3.1.2.14" evidence="3"/>
<dbReference type="CDD" id="cd00833">
    <property type="entry name" value="PKS"/>
    <property type="match status" value="1"/>
</dbReference>
<comment type="catalytic activity">
    <reaction evidence="37">
        <text>3-oxodecanoyl-[ACP] + NADPH + H(+) = (3R)-hydroxydecanoyl-[ACP] + NADP(+)</text>
        <dbReference type="Rhea" id="RHEA:41856"/>
        <dbReference type="Rhea" id="RHEA-COMP:9637"/>
        <dbReference type="Rhea" id="RHEA-COMP:9638"/>
        <dbReference type="ChEBI" id="CHEBI:15378"/>
        <dbReference type="ChEBI" id="CHEBI:57783"/>
        <dbReference type="ChEBI" id="CHEBI:58349"/>
        <dbReference type="ChEBI" id="CHEBI:78464"/>
        <dbReference type="ChEBI" id="CHEBI:78466"/>
    </reaction>
    <physiologicalReaction direction="left-to-right" evidence="37">
        <dbReference type="Rhea" id="RHEA:41857"/>
    </physiologicalReaction>
</comment>
<dbReference type="InterPro" id="IPR049391">
    <property type="entry name" value="FAS_pseudo-KR"/>
</dbReference>
<dbReference type="FunFam" id="1.10.1200.10:FF:000013">
    <property type="entry name" value="Fatty acid synthase"/>
    <property type="match status" value="1"/>
</dbReference>
<comment type="catalytic activity">
    <reaction evidence="42">
        <text>(2E)-hexenoyl-[ACP] + NADPH + H(+) = hexanoyl-[ACP] + NADP(+)</text>
        <dbReference type="Rhea" id="RHEA:41832"/>
        <dbReference type="Rhea" id="RHEA-COMP:9631"/>
        <dbReference type="Rhea" id="RHEA-COMP:9632"/>
        <dbReference type="ChEBI" id="CHEBI:15378"/>
        <dbReference type="ChEBI" id="CHEBI:57783"/>
        <dbReference type="ChEBI" id="CHEBI:58349"/>
        <dbReference type="ChEBI" id="CHEBI:78458"/>
        <dbReference type="ChEBI" id="CHEBI:78459"/>
    </reaction>
    <physiologicalReaction direction="left-to-right" evidence="42">
        <dbReference type="Rhea" id="RHEA:41833"/>
    </physiologicalReaction>
</comment>
<comment type="catalytic activity">
    <reaction evidence="26">
        <text>(3R)-hydroxydecanoyl-[ACP] = (2E)-decenoyl-[ACP] + H2O</text>
        <dbReference type="Rhea" id="RHEA:41860"/>
        <dbReference type="Rhea" id="RHEA-COMP:9638"/>
        <dbReference type="Rhea" id="RHEA-COMP:9639"/>
        <dbReference type="ChEBI" id="CHEBI:15377"/>
        <dbReference type="ChEBI" id="CHEBI:78466"/>
        <dbReference type="ChEBI" id="CHEBI:78467"/>
    </reaction>
    <physiologicalReaction direction="left-to-right" evidence="26">
        <dbReference type="Rhea" id="RHEA:41861"/>
    </physiologicalReaction>
</comment>
<dbReference type="SUPFAM" id="SSF53901">
    <property type="entry name" value="Thiolase-like"/>
    <property type="match status" value="1"/>
</dbReference>
<dbReference type="PROSITE" id="PS50075">
    <property type="entry name" value="CARRIER"/>
    <property type="match status" value="1"/>
</dbReference>
<comment type="catalytic activity">
    <reaction evidence="62">
        <text>(2E)-decenoyl-[ACP] + NADPH + H(+) = decanoyl-[ACP] + NADP(+)</text>
        <dbReference type="Rhea" id="RHEA:41864"/>
        <dbReference type="Rhea" id="RHEA-COMP:9639"/>
        <dbReference type="Rhea" id="RHEA-COMP:9640"/>
        <dbReference type="ChEBI" id="CHEBI:15378"/>
        <dbReference type="ChEBI" id="CHEBI:57783"/>
        <dbReference type="ChEBI" id="CHEBI:58349"/>
        <dbReference type="ChEBI" id="CHEBI:78467"/>
        <dbReference type="ChEBI" id="CHEBI:78468"/>
    </reaction>
    <physiologicalReaction direction="left-to-right" evidence="62">
        <dbReference type="Rhea" id="RHEA:41865"/>
    </physiologicalReaction>
</comment>
<evidence type="ECO:0000256" key="52">
    <source>
        <dbReference type="ARBA" id="ARBA00048691"/>
    </source>
</evidence>
<feature type="active site" description="Proton acceptor; for dehydratase activity" evidence="64">
    <location>
        <position position="913"/>
    </location>
</feature>
<evidence type="ECO:0000256" key="51">
    <source>
        <dbReference type="ARBA" id="ARBA00048650"/>
    </source>
</evidence>
<evidence type="ECO:0000256" key="11">
    <source>
        <dbReference type="ARBA" id="ARBA00022679"/>
    </source>
</evidence>
<evidence type="ECO:0000256" key="47">
    <source>
        <dbReference type="ARBA" id="ARBA00048289"/>
    </source>
</evidence>
<dbReference type="InterPro" id="IPR036291">
    <property type="entry name" value="NAD(P)-bd_dom_sf"/>
</dbReference>
<evidence type="ECO:0000313" key="69">
    <source>
        <dbReference type="EMBL" id="OXA55963.1"/>
    </source>
</evidence>
<feature type="region of interest" description="Disordered" evidence="65">
    <location>
        <begin position="2102"/>
        <end position="2130"/>
    </location>
</feature>
<comment type="catalytic activity">
    <reaction evidence="28">
        <text>(3R)-hydroxytetradecanoyl-[ACP] = (2E)-tetradecenoyl-[ACP] + H2O</text>
        <dbReference type="Rhea" id="RHEA:41892"/>
        <dbReference type="Rhea" id="RHEA-COMP:9646"/>
        <dbReference type="Rhea" id="RHEA-COMP:9647"/>
        <dbReference type="ChEBI" id="CHEBI:15377"/>
        <dbReference type="ChEBI" id="CHEBI:78474"/>
        <dbReference type="ChEBI" id="CHEBI:78475"/>
    </reaction>
    <physiologicalReaction direction="left-to-right" evidence="28">
        <dbReference type="Rhea" id="RHEA:41893"/>
    </physiologicalReaction>
</comment>
<keyword evidence="12" id="KW-0702">S-nitrosylation</keyword>
<evidence type="ECO:0000256" key="6">
    <source>
        <dbReference type="ARBA" id="ARBA00013191"/>
    </source>
</evidence>
<evidence type="ECO:0000256" key="45">
    <source>
        <dbReference type="ARBA" id="ARBA00048051"/>
    </source>
</evidence>
<comment type="catalytic activity">
    <reaction evidence="54">
        <text>3-oxotetradecanoyl-[ACP] + NADPH + H(+) = (3R)-hydroxytetradecanoyl-[ACP] + NADP(+)</text>
        <dbReference type="Rhea" id="RHEA:41888"/>
        <dbReference type="Rhea" id="RHEA-COMP:9645"/>
        <dbReference type="Rhea" id="RHEA-COMP:9646"/>
        <dbReference type="ChEBI" id="CHEBI:15378"/>
        <dbReference type="ChEBI" id="CHEBI:57783"/>
        <dbReference type="ChEBI" id="CHEBI:58349"/>
        <dbReference type="ChEBI" id="CHEBI:78473"/>
        <dbReference type="ChEBI" id="CHEBI:78474"/>
    </reaction>
    <physiologicalReaction direction="left-to-right" evidence="54">
        <dbReference type="Rhea" id="RHEA:41889"/>
    </physiologicalReaction>
</comment>
<keyword evidence="17" id="KW-0007">Acetylation</keyword>
<evidence type="ECO:0000256" key="23">
    <source>
        <dbReference type="ARBA" id="ARBA00023332"/>
    </source>
</evidence>
<evidence type="ECO:0000256" key="17">
    <source>
        <dbReference type="ARBA" id="ARBA00022990"/>
    </source>
</evidence>
<comment type="catalytic activity">
    <reaction evidence="38">
        <text>tetradecanoyl-[ACP] + malonyl-[ACP] + H(+) = 3-oxohexadecanoyl-[ACP] + holo-[ACP] + CO2</text>
        <dbReference type="Rhea" id="RHEA:41900"/>
        <dbReference type="Rhea" id="RHEA-COMP:9623"/>
        <dbReference type="Rhea" id="RHEA-COMP:9648"/>
        <dbReference type="Rhea" id="RHEA-COMP:9649"/>
        <dbReference type="Rhea" id="RHEA-COMP:9685"/>
        <dbReference type="ChEBI" id="CHEBI:15378"/>
        <dbReference type="ChEBI" id="CHEBI:16526"/>
        <dbReference type="ChEBI" id="CHEBI:64479"/>
        <dbReference type="ChEBI" id="CHEBI:78449"/>
        <dbReference type="ChEBI" id="CHEBI:78477"/>
        <dbReference type="ChEBI" id="CHEBI:78478"/>
    </reaction>
    <physiologicalReaction direction="left-to-right" evidence="38">
        <dbReference type="Rhea" id="RHEA:41901"/>
    </physiologicalReaction>
</comment>
<evidence type="ECO:0000256" key="60">
    <source>
        <dbReference type="ARBA" id="ARBA00049422"/>
    </source>
</evidence>
<dbReference type="InterPro" id="IPR011032">
    <property type="entry name" value="GroES-like_sf"/>
</dbReference>
<comment type="catalytic activity">
    <reaction evidence="45">
        <text>hexadecanoyl-[ACP] + malonyl-[ACP] + H(+) = 3-oxooctadecanoyl-[ACP] + holo-[ACP] + CO2</text>
        <dbReference type="Rhea" id="RHEA:41916"/>
        <dbReference type="Rhea" id="RHEA-COMP:9623"/>
        <dbReference type="Rhea" id="RHEA-COMP:9652"/>
        <dbReference type="Rhea" id="RHEA-COMP:9653"/>
        <dbReference type="Rhea" id="RHEA-COMP:9685"/>
        <dbReference type="ChEBI" id="CHEBI:15378"/>
        <dbReference type="ChEBI" id="CHEBI:16526"/>
        <dbReference type="ChEBI" id="CHEBI:64479"/>
        <dbReference type="ChEBI" id="CHEBI:78449"/>
        <dbReference type="ChEBI" id="CHEBI:78483"/>
        <dbReference type="ChEBI" id="CHEBI:78487"/>
    </reaction>
    <physiologicalReaction direction="left-to-right" evidence="45">
        <dbReference type="Rhea" id="RHEA:41917"/>
    </physiologicalReaction>
</comment>
<dbReference type="InterPro" id="IPR009081">
    <property type="entry name" value="PP-bd_ACP"/>
</dbReference>
<dbReference type="GO" id="GO:0031177">
    <property type="term" value="F:phosphopantetheine binding"/>
    <property type="evidence" value="ECO:0007669"/>
    <property type="project" value="InterPro"/>
</dbReference>
<comment type="catalytic activity">
    <reaction evidence="61">
        <text>butanoyl-[ACP] + malonyl-[ACP] + H(+) = 3-oxohexanoyl-[ACP] + holo-[ACP] + CO2</text>
        <dbReference type="Rhea" id="RHEA:41820"/>
        <dbReference type="Rhea" id="RHEA-COMP:9623"/>
        <dbReference type="Rhea" id="RHEA-COMP:9628"/>
        <dbReference type="Rhea" id="RHEA-COMP:9629"/>
        <dbReference type="Rhea" id="RHEA-COMP:9685"/>
        <dbReference type="ChEBI" id="CHEBI:15378"/>
        <dbReference type="ChEBI" id="CHEBI:16526"/>
        <dbReference type="ChEBI" id="CHEBI:64479"/>
        <dbReference type="ChEBI" id="CHEBI:78449"/>
        <dbReference type="ChEBI" id="CHEBI:78454"/>
        <dbReference type="ChEBI" id="CHEBI:78456"/>
    </reaction>
    <physiologicalReaction direction="left-to-right" evidence="61">
        <dbReference type="Rhea" id="RHEA:41821"/>
    </physiologicalReaction>
</comment>
<dbReference type="SUPFAM" id="SSF52151">
    <property type="entry name" value="FabD/lysophospholipase-like"/>
    <property type="match status" value="1"/>
</dbReference>
<comment type="catalytic activity">
    <reaction evidence="53">
        <text>hexadecanoyl-[ACP] + H2O = hexadecanoate + holo-[ACP] + H(+)</text>
        <dbReference type="Rhea" id="RHEA:41932"/>
        <dbReference type="Rhea" id="RHEA-COMP:9652"/>
        <dbReference type="Rhea" id="RHEA-COMP:9685"/>
        <dbReference type="ChEBI" id="CHEBI:7896"/>
        <dbReference type="ChEBI" id="CHEBI:15377"/>
        <dbReference type="ChEBI" id="CHEBI:15378"/>
        <dbReference type="ChEBI" id="CHEBI:64479"/>
        <dbReference type="ChEBI" id="CHEBI:78483"/>
        <dbReference type="EC" id="3.1.2.14"/>
    </reaction>
    <physiologicalReaction direction="left-to-right" evidence="53">
        <dbReference type="Rhea" id="RHEA:41933"/>
    </physiologicalReaction>
</comment>
<evidence type="ECO:0000256" key="2">
    <source>
        <dbReference type="ARBA" id="ARBA00012004"/>
    </source>
</evidence>
<dbReference type="InterPro" id="IPR020806">
    <property type="entry name" value="PKS_PP-bd"/>
</dbReference>
<evidence type="ECO:0000256" key="39">
    <source>
        <dbReference type="ARBA" id="ARBA00047500"/>
    </source>
</evidence>
<evidence type="ECO:0000256" key="65">
    <source>
        <dbReference type="SAM" id="MobiDB-lite"/>
    </source>
</evidence>
<keyword evidence="14" id="KW-0276">Fatty acid metabolism</keyword>
<dbReference type="GO" id="GO:0141148">
    <property type="term" value="F:enoyl-[acyl-carrier-protein] reductase (NADPH) activity"/>
    <property type="evidence" value="ECO:0007669"/>
    <property type="project" value="UniProtKB-EC"/>
</dbReference>
<feature type="domain" description="PKS/mFAS DH" evidence="68">
    <location>
        <begin position="877"/>
        <end position="1140"/>
    </location>
</feature>
<dbReference type="InterPro" id="IPR014043">
    <property type="entry name" value="Acyl_transferase_dom"/>
</dbReference>
<evidence type="ECO:0000256" key="15">
    <source>
        <dbReference type="ARBA" id="ARBA00022857"/>
    </source>
</evidence>
<evidence type="ECO:0000256" key="46">
    <source>
        <dbReference type="ARBA" id="ARBA00048281"/>
    </source>
</evidence>
<dbReference type="SUPFAM" id="SSF50129">
    <property type="entry name" value="GroES-like"/>
    <property type="match status" value="1"/>
</dbReference>
<comment type="catalytic activity">
    <reaction evidence="58">
        <text>3-oxododecanoyl-[ACP] + NADPH + H(+) = (3R)-hydroxydodecanoyl-[ACP] + NADP(+)</text>
        <dbReference type="Rhea" id="RHEA:41872"/>
        <dbReference type="Rhea" id="RHEA-COMP:9641"/>
        <dbReference type="Rhea" id="RHEA-COMP:9642"/>
        <dbReference type="ChEBI" id="CHEBI:15378"/>
        <dbReference type="ChEBI" id="CHEBI:57783"/>
        <dbReference type="ChEBI" id="CHEBI:58349"/>
        <dbReference type="ChEBI" id="CHEBI:78469"/>
        <dbReference type="ChEBI" id="CHEBI:78470"/>
    </reaction>
    <physiologicalReaction direction="left-to-right" evidence="58">
        <dbReference type="Rhea" id="RHEA:41873"/>
    </physiologicalReaction>
</comment>
<evidence type="ECO:0000256" key="22">
    <source>
        <dbReference type="ARBA" id="ARBA00023268"/>
    </source>
</evidence>
<dbReference type="InterPro" id="IPR020841">
    <property type="entry name" value="PKS_Beta-ketoAc_synthase_dom"/>
</dbReference>
<dbReference type="GO" id="GO:0004316">
    <property type="term" value="F:3-oxoacyl-[acyl-carrier-protein] reductase (NADPH) activity"/>
    <property type="evidence" value="ECO:0007669"/>
    <property type="project" value="UniProtKB-EC"/>
</dbReference>
<dbReference type="InterPro" id="IPR042104">
    <property type="entry name" value="PKS_dehydratase_sf"/>
</dbReference>
<dbReference type="Pfam" id="PF00109">
    <property type="entry name" value="ketoacyl-synt"/>
    <property type="match status" value="1"/>
</dbReference>
<dbReference type="CDD" id="cd08954">
    <property type="entry name" value="KR_1_FAS_SDR_x"/>
    <property type="match status" value="1"/>
</dbReference>
<comment type="catalytic activity">
    <reaction evidence="44">
        <text>acetyl-[ACP] + malonyl-[ACP] + H(+) = 3-oxobutanoyl-[ACP] + holo-[ACP] + CO2</text>
        <dbReference type="Rhea" id="RHEA:41800"/>
        <dbReference type="Rhea" id="RHEA-COMP:9621"/>
        <dbReference type="Rhea" id="RHEA-COMP:9623"/>
        <dbReference type="Rhea" id="RHEA-COMP:9625"/>
        <dbReference type="Rhea" id="RHEA-COMP:9685"/>
        <dbReference type="ChEBI" id="CHEBI:15378"/>
        <dbReference type="ChEBI" id="CHEBI:16526"/>
        <dbReference type="ChEBI" id="CHEBI:64479"/>
        <dbReference type="ChEBI" id="CHEBI:78446"/>
        <dbReference type="ChEBI" id="CHEBI:78449"/>
        <dbReference type="ChEBI" id="CHEBI:78450"/>
    </reaction>
    <physiologicalReaction direction="left-to-right" evidence="44">
        <dbReference type="Rhea" id="RHEA:41801"/>
    </physiologicalReaction>
</comment>
<dbReference type="Gene3D" id="3.40.50.720">
    <property type="entry name" value="NAD(P)-binding Rossmann-like Domain"/>
    <property type="match status" value="1"/>
</dbReference>
<organism evidence="69 70">
    <name type="scientific">Folsomia candida</name>
    <name type="common">Springtail</name>
    <dbReference type="NCBI Taxonomy" id="158441"/>
    <lineage>
        <taxon>Eukaryota</taxon>
        <taxon>Metazoa</taxon>
        <taxon>Ecdysozoa</taxon>
        <taxon>Arthropoda</taxon>
        <taxon>Hexapoda</taxon>
        <taxon>Collembola</taxon>
        <taxon>Entomobryomorpha</taxon>
        <taxon>Isotomoidea</taxon>
        <taxon>Isotomidae</taxon>
        <taxon>Proisotominae</taxon>
        <taxon>Folsomia</taxon>
    </lineage>
</organism>
<dbReference type="InterPro" id="IPR032821">
    <property type="entry name" value="PKS_assoc"/>
</dbReference>
<dbReference type="Gene3D" id="3.10.129.110">
    <property type="entry name" value="Polyketide synthase dehydratase"/>
    <property type="match status" value="1"/>
</dbReference>
<keyword evidence="19" id="KW-0520">NAD</keyword>
<dbReference type="OMA" id="KMRGGEF"/>
<dbReference type="InterPro" id="IPR057326">
    <property type="entry name" value="KR_dom"/>
</dbReference>
<comment type="catalytic activity">
    <reaction evidence="36">
        <text>a (3R)-hydroxyacyl-[ACP] + NADP(+) = a 3-oxoacyl-[ACP] + NADPH + H(+)</text>
        <dbReference type="Rhea" id="RHEA:17397"/>
        <dbReference type="Rhea" id="RHEA-COMP:9916"/>
        <dbReference type="Rhea" id="RHEA-COMP:9945"/>
        <dbReference type="ChEBI" id="CHEBI:15378"/>
        <dbReference type="ChEBI" id="CHEBI:57783"/>
        <dbReference type="ChEBI" id="CHEBI:58349"/>
        <dbReference type="ChEBI" id="CHEBI:78776"/>
        <dbReference type="ChEBI" id="CHEBI:78827"/>
        <dbReference type="EC" id="1.1.1.100"/>
    </reaction>
    <physiologicalReaction direction="right-to-left" evidence="36">
        <dbReference type="Rhea" id="RHEA:17399"/>
    </physiologicalReaction>
</comment>
<dbReference type="GO" id="GO:0004312">
    <property type="term" value="F:fatty acid synthase activity"/>
    <property type="evidence" value="ECO:0007669"/>
    <property type="project" value="UniProtKB-EC"/>
</dbReference>
<dbReference type="Gene3D" id="3.30.70.3290">
    <property type="match status" value="1"/>
</dbReference>
<evidence type="ECO:0000256" key="1">
    <source>
        <dbReference type="ARBA" id="ARBA00005189"/>
    </source>
</evidence>
<feature type="region of interest" description="N-terminal hotdog fold" evidence="64">
    <location>
        <begin position="877"/>
        <end position="1002"/>
    </location>
</feature>
<comment type="caution">
    <text evidence="69">The sequence shown here is derived from an EMBL/GenBank/DDBJ whole genome shotgun (WGS) entry which is preliminary data.</text>
</comment>
<dbReference type="Pfam" id="PF00975">
    <property type="entry name" value="Thioesterase"/>
    <property type="match status" value="1"/>
</dbReference>
<dbReference type="GO" id="GO:0016297">
    <property type="term" value="F:fatty acyl-[ACP] hydrolase activity"/>
    <property type="evidence" value="ECO:0007669"/>
    <property type="project" value="UniProtKB-EC"/>
</dbReference>
<comment type="catalytic activity">
    <reaction evidence="52">
        <text>holo-[ACP] + acetyl-CoA = acetyl-[ACP] + CoA</text>
        <dbReference type="Rhea" id="RHEA:41788"/>
        <dbReference type="Rhea" id="RHEA-COMP:9621"/>
        <dbReference type="Rhea" id="RHEA-COMP:9685"/>
        <dbReference type="ChEBI" id="CHEBI:57287"/>
        <dbReference type="ChEBI" id="CHEBI:57288"/>
        <dbReference type="ChEBI" id="CHEBI:64479"/>
        <dbReference type="ChEBI" id="CHEBI:78446"/>
        <dbReference type="EC" id="2.3.1.38"/>
    </reaction>
    <physiologicalReaction direction="left-to-right" evidence="52">
        <dbReference type="Rhea" id="RHEA:41789"/>
    </physiologicalReaction>
</comment>
<comment type="catalytic activity">
    <reaction evidence="35">
        <text>hexanoyl-[ACP] + malonyl-[ACP] + H(+) = 3-oxooctanoyl-[ACP] + holo-[ACP] + CO2</text>
        <dbReference type="Rhea" id="RHEA:41836"/>
        <dbReference type="Rhea" id="RHEA-COMP:9623"/>
        <dbReference type="Rhea" id="RHEA-COMP:9632"/>
        <dbReference type="Rhea" id="RHEA-COMP:9633"/>
        <dbReference type="Rhea" id="RHEA-COMP:9685"/>
        <dbReference type="ChEBI" id="CHEBI:15378"/>
        <dbReference type="ChEBI" id="CHEBI:16526"/>
        <dbReference type="ChEBI" id="CHEBI:64479"/>
        <dbReference type="ChEBI" id="CHEBI:78449"/>
        <dbReference type="ChEBI" id="CHEBI:78459"/>
        <dbReference type="ChEBI" id="CHEBI:78460"/>
    </reaction>
    <physiologicalReaction direction="left-to-right" evidence="35">
        <dbReference type="Rhea" id="RHEA:41837"/>
    </physiologicalReaction>
</comment>
<comment type="catalytic activity">
    <reaction evidence="25">
        <text>(3R)-hydroxyhexanoyl-[ACP] = (2E)-hexenoyl-[ACP] + H2O</text>
        <dbReference type="Rhea" id="RHEA:41828"/>
        <dbReference type="Rhea" id="RHEA-COMP:9630"/>
        <dbReference type="Rhea" id="RHEA-COMP:9631"/>
        <dbReference type="ChEBI" id="CHEBI:15377"/>
        <dbReference type="ChEBI" id="CHEBI:78457"/>
        <dbReference type="ChEBI" id="CHEBI:78458"/>
    </reaction>
    <physiologicalReaction direction="left-to-right" evidence="25">
        <dbReference type="Rhea" id="RHEA:41829"/>
    </physiologicalReaction>
</comment>
<dbReference type="SUPFAM" id="SSF51735">
    <property type="entry name" value="NAD(P)-binding Rossmann-fold domains"/>
    <property type="match status" value="2"/>
</dbReference>
<comment type="catalytic activity">
    <reaction evidence="63">
        <text>octanoyl-[ACP] + malonyl-[ACP] + H(+) = 3-oxodecanoyl-[ACP] + holo-[ACP] + CO2</text>
        <dbReference type="Rhea" id="RHEA:41852"/>
        <dbReference type="Rhea" id="RHEA-COMP:9623"/>
        <dbReference type="Rhea" id="RHEA-COMP:9636"/>
        <dbReference type="Rhea" id="RHEA-COMP:9637"/>
        <dbReference type="Rhea" id="RHEA-COMP:9685"/>
        <dbReference type="ChEBI" id="CHEBI:15378"/>
        <dbReference type="ChEBI" id="CHEBI:16526"/>
        <dbReference type="ChEBI" id="CHEBI:64479"/>
        <dbReference type="ChEBI" id="CHEBI:78449"/>
        <dbReference type="ChEBI" id="CHEBI:78463"/>
        <dbReference type="ChEBI" id="CHEBI:78464"/>
    </reaction>
    <physiologicalReaction direction="left-to-right" evidence="63">
        <dbReference type="Rhea" id="RHEA:41853"/>
    </physiologicalReaction>
</comment>
<dbReference type="Gene3D" id="3.40.50.1820">
    <property type="entry name" value="alpha/beta hydrolase"/>
    <property type="match status" value="2"/>
</dbReference>
<comment type="catalytic activity">
    <reaction evidence="59">
        <text>3-oxohexadecanoyl-[ACP] + NADPH + H(+) = (3R)-hydroxyhexadecanoyl-[ACP] + NADP(+)</text>
        <dbReference type="Rhea" id="RHEA:41904"/>
        <dbReference type="Rhea" id="RHEA-COMP:9649"/>
        <dbReference type="Rhea" id="RHEA-COMP:9650"/>
        <dbReference type="ChEBI" id="CHEBI:15378"/>
        <dbReference type="ChEBI" id="CHEBI:57783"/>
        <dbReference type="ChEBI" id="CHEBI:58349"/>
        <dbReference type="ChEBI" id="CHEBI:78478"/>
        <dbReference type="ChEBI" id="CHEBI:78480"/>
    </reaction>
    <physiologicalReaction direction="left-to-right" evidence="59">
        <dbReference type="Rhea" id="RHEA:41905"/>
    </physiologicalReaction>
</comment>
<evidence type="ECO:0000256" key="37">
    <source>
        <dbReference type="ARBA" id="ARBA00047440"/>
    </source>
</evidence>
<comment type="catalytic activity">
    <reaction evidence="43">
        <text>3-oxobutanoyl-[ACP] + NADPH + H(+) = (3R)-hydroxybutanoyl-[ACP] + NADP(+)</text>
        <dbReference type="Rhea" id="RHEA:41804"/>
        <dbReference type="Rhea" id="RHEA-COMP:9625"/>
        <dbReference type="Rhea" id="RHEA-COMP:9626"/>
        <dbReference type="ChEBI" id="CHEBI:15378"/>
        <dbReference type="ChEBI" id="CHEBI:57783"/>
        <dbReference type="ChEBI" id="CHEBI:58349"/>
        <dbReference type="ChEBI" id="CHEBI:78450"/>
        <dbReference type="ChEBI" id="CHEBI:78451"/>
    </reaction>
    <physiologicalReaction direction="left-to-right" evidence="43">
        <dbReference type="Rhea" id="RHEA:41805"/>
    </physiologicalReaction>
</comment>
<evidence type="ECO:0000256" key="56">
    <source>
        <dbReference type="ARBA" id="ARBA00049109"/>
    </source>
</evidence>
<dbReference type="InterPro" id="IPR016035">
    <property type="entry name" value="Acyl_Trfase/lysoPLipase"/>
</dbReference>
<dbReference type="SMART" id="SM00825">
    <property type="entry name" value="PKS_KS"/>
    <property type="match status" value="1"/>
</dbReference>
<keyword evidence="18" id="KW-0560">Oxidoreductase</keyword>
<evidence type="ECO:0000256" key="3">
    <source>
        <dbReference type="ARBA" id="ARBA00012480"/>
    </source>
</evidence>
<comment type="catalytic activity">
    <reaction evidence="56">
        <text>decanoyl-[ACP] + malonyl-[ACP] + H(+) = 3-oxododecanoyl-[ACP] + holo-[ACP] + CO2</text>
        <dbReference type="Rhea" id="RHEA:41868"/>
        <dbReference type="Rhea" id="RHEA-COMP:9623"/>
        <dbReference type="Rhea" id="RHEA-COMP:9640"/>
        <dbReference type="Rhea" id="RHEA-COMP:9641"/>
        <dbReference type="Rhea" id="RHEA-COMP:9685"/>
        <dbReference type="ChEBI" id="CHEBI:15378"/>
        <dbReference type="ChEBI" id="CHEBI:16526"/>
        <dbReference type="ChEBI" id="CHEBI:64479"/>
        <dbReference type="ChEBI" id="CHEBI:78449"/>
        <dbReference type="ChEBI" id="CHEBI:78468"/>
        <dbReference type="ChEBI" id="CHEBI:78469"/>
    </reaction>
    <physiologicalReaction direction="left-to-right" evidence="56">
        <dbReference type="Rhea" id="RHEA:41869"/>
    </physiologicalReaction>
</comment>
<dbReference type="GO" id="GO:0006633">
    <property type="term" value="P:fatty acid biosynthetic process"/>
    <property type="evidence" value="ECO:0007669"/>
    <property type="project" value="UniProtKB-UniPathway"/>
</dbReference>
<protein>
    <recommendedName>
        <fullName evidence="7">Fatty acid synthase</fullName>
        <ecNumber evidence="5">1.1.1.100</ecNumber>
        <ecNumber evidence="2">1.3.1.39</ecNumber>
        <ecNumber evidence="6">2.3.1.41</ecNumber>
        <ecNumber evidence="4">2.3.1.85</ecNumber>
        <ecNumber evidence="3">3.1.2.14</ecNumber>
    </recommendedName>
</protein>
<dbReference type="Gene3D" id="1.10.1200.10">
    <property type="entry name" value="ACP-like"/>
    <property type="match status" value="1"/>
</dbReference>
<dbReference type="FunFam" id="3.40.50.720:FF:000209">
    <property type="entry name" value="Polyketide synthase Pks12"/>
    <property type="match status" value="1"/>
</dbReference>
<evidence type="ECO:0000256" key="18">
    <source>
        <dbReference type="ARBA" id="ARBA00023002"/>
    </source>
</evidence>
<comment type="catalytic activity">
    <reaction evidence="46">
        <text>(2E)-dodecenoyl-[ACP] + NADPH + H(+) = dodecanoyl-[ACP] + NADP(+)</text>
        <dbReference type="Rhea" id="RHEA:41880"/>
        <dbReference type="Rhea" id="RHEA-COMP:9643"/>
        <dbReference type="Rhea" id="RHEA-COMP:9644"/>
        <dbReference type="ChEBI" id="CHEBI:15378"/>
        <dbReference type="ChEBI" id="CHEBI:57783"/>
        <dbReference type="ChEBI" id="CHEBI:58349"/>
        <dbReference type="ChEBI" id="CHEBI:65264"/>
        <dbReference type="ChEBI" id="CHEBI:78472"/>
    </reaction>
    <physiologicalReaction direction="left-to-right" evidence="46">
        <dbReference type="Rhea" id="RHEA:41881"/>
    </physiologicalReaction>
</comment>
<dbReference type="InterPro" id="IPR001031">
    <property type="entry name" value="Thioesterase"/>
</dbReference>
<dbReference type="Pfam" id="PF13602">
    <property type="entry name" value="ADH_zinc_N_2"/>
    <property type="match status" value="1"/>
</dbReference>
<evidence type="ECO:0000256" key="20">
    <source>
        <dbReference type="ARBA" id="ARBA00023098"/>
    </source>
</evidence>
<evidence type="ECO:0000256" key="58">
    <source>
        <dbReference type="ARBA" id="ARBA00049263"/>
    </source>
</evidence>
<feature type="region of interest" description="Disordered" evidence="65">
    <location>
        <begin position="1"/>
        <end position="20"/>
    </location>
</feature>
<evidence type="ECO:0000259" key="67">
    <source>
        <dbReference type="PROSITE" id="PS52004"/>
    </source>
</evidence>
<dbReference type="EC" id="1.1.1.100" evidence="5"/>
<evidence type="ECO:0000256" key="4">
    <source>
        <dbReference type="ARBA" id="ARBA00012873"/>
    </source>
</evidence>
<evidence type="ECO:0000256" key="14">
    <source>
        <dbReference type="ARBA" id="ARBA00022832"/>
    </source>
</evidence>
<feature type="active site" description="Proton donor; for dehydratase activity" evidence="64">
    <location>
        <position position="1066"/>
    </location>
</feature>
<evidence type="ECO:0000256" key="10">
    <source>
        <dbReference type="ARBA" id="ARBA00022553"/>
    </source>
</evidence>
<evidence type="ECO:0000256" key="44">
    <source>
        <dbReference type="ARBA" id="ARBA00047961"/>
    </source>
</evidence>
<dbReference type="InterPro" id="IPR020843">
    <property type="entry name" value="ER"/>
</dbReference>
<dbReference type="InterPro" id="IPR049900">
    <property type="entry name" value="PKS_mFAS_DH"/>
</dbReference>
<comment type="catalytic activity">
    <reaction evidence="31">
        <text>(3R)-hydroxybutanoyl-[ACP] = (2E)-butenoyl-[ACP] + H2O</text>
        <dbReference type="Rhea" id="RHEA:41808"/>
        <dbReference type="Rhea" id="RHEA-COMP:9626"/>
        <dbReference type="Rhea" id="RHEA-COMP:9627"/>
        <dbReference type="ChEBI" id="CHEBI:15377"/>
        <dbReference type="ChEBI" id="CHEBI:78451"/>
        <dbReference type="ChEBI" id="CHEBI:78453"/>
    </reaction>
    <physiologicalReaction direction="left-to-right" evidence="31">
        <dbReference type="Rhea" id="RHEA:41809"/>
    </physiologicalReaction>
</comment>
<feature type="region of interest" description="C-terminal hotdog fold" evidence="64">
    <location>
        <begin position="1017"/>
        <end position="1140"/>
    </location>
</feature>
<dbReference type="InterPro" id="IPR049552">
    <property type="entry name" value="PKS_DH_N"/>
</dbReference>
<keyword evidence="8" id="KW-0596">Phosphopantetheine</keyword>
<evidence type="ECO:0000256" key="59">
    <source>
        <dbReference type="ARBA" id="ARBA00049414"/>
    </source>
</evidence>
<evidence type="ECO:0000256" key="50">
    <source>
        <dbReference type="ARBA" id="ARBA00048571"/>
    </source>
</evidence>
<comment type="catalytic activity">
    <reaction evidence="39">
        <text>(2E)-butenoyl-[ACP] + NADPH + H(+) = butanoyl-[ACP] + NADP(+)</text>
        <dbReference type="Rhea" id="RHEA:41812"/>
        <dbReference type="Rhea" id="RHEA-COMP:9627"/>
        <dbReference type="Rhea" id="RHEA-COMP:9628"/>
        <dbReference type="ChEBI" id="CHEBI:15378"/>
        <dbReference type="ChEBI" id="CHEBI:57783"/>
        <dbReference type="ChEBI" id="CHEBI:58349"/>
        <dbReference type="ChEBI" id="CHEBI:78453"/>
        <dbReference type="ChEBI" id="CHEBI:78454"/>
    </reaction>
    <physiologicalReaction direction="left-to-right" evidence="39">
        <dbReference type="Rhea" id="RHEA:41813"/>
    </physiologicalReaction>
</comment>
<feature type="domain" description="Ketosynthase family 3 (KS3)" evidence="67">
    <location>
        <begin position="35"/>
        <end position="442"/>
    </location>
</feature>
<dbReference type="SUPFAM" id="SSF53474">
    <property type="entry name" value="alpha/beta-Hydrolases"/>
    <property type="match status" value="1"/>
</dbReference>
<comment type="catalytic activity">
    <reaction evidence="40">
        <text>dodecanoyl-[ACP] + malonyl-[ACP] + H(+) = 3-oxotetradecanoyl-[ACP] + holo-[ACP] + CO2</text>
        <dbReference type="Rhea" id="RHEA:41884"/>
        <dbReference type="Rhea" id="RHEA-COMP:9623"/>
        <dbReference type="Rhea" id="RHEA-COMP:9644"/>
        <dbReference type="Rhea" id="RHEA-COMP:9645"/>
        <dbReference type="Rhea" id="RHEA-COMP:9685"/>
        <dbReference type="ChEBI" id="CHEBI:15378"/>
        <dbReference type="ChEBI" id="CHEBI:16526"/>
        <dbReference type="ChEBI" id="CHEBI:64479"/>
        <dbReference type="ChEBI" id="CHEBI:65264"/>
        <dbReference type="ChEBI" id="CHEBI:78449"/>
        <dbReference type="ChEBI" id="CHEBI:78473"/>
    </reaction>
    <physiologicalReaction direction="left-to-right" evidence="40">
        <dbReference type="Rhea" id="RHEA:41885"/>
    </physiologicalReaction>
</comment>
<evidence type="ECO:0000256" key="34">
    <source>
        <dbReference type="ARBA" id="ARBA00047300"/>
    </source>
</evidence>
<evidence type="ECO:0000256" key="16">
    <source>
        <dbReference type="ARBA" id="ARBA00022898"/>
    </source>
</evidence>
<evidence type="ECO:0000256" key="49">
    <source>
        <dbReference type="ARBA" id="ARBA00048506"/>
    </source>
</evidence>
<keyword evidence="10" id="KW-0597">Phosphoprotein</keyword>
<keyword evidence="13" id="KW-0378">Hydrolase</keyword>
<comment type="catalytic activity">
    <reaction evidence="23">
        <text>(3R)-hydroxyoctanoyl-[ACP] = (2E)-octenoyl-[ACP] + H2O</text>
        <dbReference type="Rhea" id="RHEA:41844"/>
        <dbReference type="Rhea" id="RHEA-COMP:9634"/>
        <dbReference type="Rhea" id="RHEA-COMP:9635"/>
        <dbReference type="ChEBI" id="CHEBI:15377"/>
        <dbReference type="ChEBI" id="CHEBI:78461"/>
        <dbReference type="ChEBI" id="CHEBI:78462"/>
    </reaction>
    <physiologicalReaction direction="left-to-right" evidence="23">
        <dbReference type="Rhea" id="RHEA:41845"/>
    </physiologicalReaction>
</comment>
<evidence type="ECO:0000313" key="70">
    <source>
        <dbReference type="Proteomes" id="UP000198287"/>
    </source>
</evidence>
<dbReference type="SMART" id="SM00827">
    <property type="entry name" value="PKS_AT"/>
    <property type="match status" value="1"/>
</dbReference>
<evidence type="ECO:0000256" key="8">
    <source>
        <dbReference type="ARBA" id="ARBA00022450"/>
    </source>
</evidence>
<dbReference type="GO" id="GO:0004313">
    <property type="term" value="F:[acyl-carrier-protein] S-acetyltransferase activity"/>
    <property type="evidence" value="ECO:0007669"/>
    <property type="project" value="UniProtKB-EC"/>
</dbReference>
<accession>A0A226EEB8</accession>
<evidence type="ECO:0000256" key="5">
    <source>
        <dbReference type="ARBA" id="ARBA00012948"/>
    </source>
</evidence>
<dbReference type="SMART" id="SM00823">
    <property type="entry name" value="PKS_PP"/>
    <property type="match status" value="1"/>
</dbReference>
<dbReference type="GO" id="GO:0004315">
    <property type="term" value="F:3-oxoacyl-[acyl-carrier-protein] synthase activity"/>
    <property type="evidence" value="ECO:0007669"/>
    <property type="project" value="UniProtKB-EC"/>
</dbReference>
<dbReference type="PANTHER" id="PTHR43775">
    <property type="entry name" value="FATTY ACID SYNTHASE"/>
    <property type="match status" value="1"/>
</dbReference>
<dbReference type="SUPFAM" id="SSF47336">
    <property type="entry name" value="ACP-like"/>
    <property type="match status" value="1"/>
</dbReference>
<name>A0A226EEB8_FOLCA</name>
<dbReference type="Pfam" id="PF00550">
    <property type="entry name" value="PP-binding"/>
    <property type="match status" value="1"/>
</dbReference>
<feature type="domain" description="Carrier" evidence="66">
    <location>
        <begin position="2030"/>
        <end position="2110"/>
    </location>
</feature>
<dbReference type="Gene3D" id="3.90.180.10">
    <property type="entry name" value="Medium-chain alcohol dehydrogenases, catalytic domain"/>
    <property type="match status" value="1"/>
</dbReference>
<dbReference type="PROSITE" id="PS52004">
    <property type="entry name" value="KS3_2"/>
    <property type="match status" value="1"/>
</dbReference>
<dbReference type="SMART" id="SM00829">
    <property type="entry name" value="PKS_ER"/>
    <property type="match status" value="1"/>
</dbReference>
<dbReference type="GO" id="GO:0019171">
    <property type="term" value="F:(3R)-hydroxyacyl-[acyl-carrier-protein] dehydratase activity"/>
    <property type="evidence" value="ECO:0007669"/>
    <property type="project" value="UniProtKB-EC"/>
</dbReference>
<reference evidence="69 70" key="1">
    <citation type="submission" date="2015-12" db="EMBL/GenBank/DDBJ databases">
        <title>The genome of Folsomia candida.</title>
        <authorList>
            <person name="Faddeeva A."/>
            <person name="Derks M.F."/>
            <person name="Anvar Y."/>
            <person name="Smit S."/>
            <person name="Van Straalen N."/>
            <person name="Roelofs D."/>
        </authorList>
    </citation>
    <scope>NUCLEOTIDE SEQUENCE [LARGE SCALE GENOMIC DNA]</scope>
    <source>
        <strain evidence="69 70">VU population</strain>
        <tissue evidence="69">Whole body</tissue>
    </source>
</reference>
<dbReference type="Gene3D" id="3.40.47.10">
    <property type="match status" value="1"/>
</dbReference>
<evidence type="ECO:0000256" key="61">
    <source>
        <dbReference type="ARBA" id="ARBA00049449"/>
    </source>
</evidence>
<evidence type="ECO:0000256" key="40">
    <source>
        <dbReference type="ARBA" id="ARBA00047578"/>
    </source>
</evidence>
<dbReference type="STRING" id="158441.A0A226EEB8"/>
<comment type="catalytic activity">
    <reaction evidence="48">
        <text>(2E)-octenoyl-[ACP] + NADPH + H(+) = octanoyl-[ACP] + NADP(+)</text>
        <dbReference type="Rhea" id="RHEA:41848"/>
        <dbReference type="Rhea" id="RHEA-COMP:9635"/>
        <dbReference type="Rhea" id="RHEA-COMP:9636"/>
        <dbReference type="ChEBI" id="CHEBI:15378"/>
        <dbReference type="ChEBI" id="CHEBI:57783"/>
        <dbReference type="ChEBI" id="CHEBI:58349"/>
        <dbReference type="ChEBI" id="CHEBI:78462"/>
        <dbReference type="ChEBI" id="CHEBI:78463"/>
    </reaction>
    <physiologicalReaction direction="left-to-right" evidence="48">
        <dbReference type="Rhea" id="RHEA:41849"/>
    </physiologicalReaction>
</comment>
<sequence>MPAQFPEVDLAPPSPAMSMTNNNETANRTCIGFCHDDLVISGISCRLPESENMEEFSDNLFNGVDMITDDGRRWSPGLFGLPTRCGKLKTLDKFDATFFGVHAKQAHLMDPQLRLLLELTYEAIVDSGINPTTVRGTRTGVFIGASASESDEGWSADPDSINGYGLTGCCRAMFANRVSYTFDFKGPSFAMDTACSSSLLAFEQAISAIRSGQCDAAIVGGVNLLLKPQSSLQFHRLGMLAPDGKCKAFDVSGNGYVRSEAAVAIYIQKASSAHRSYATVIHAKTNTDGYKEQGITFPAGAVQKRLLEEIYSEACVSPSDVTYVEAHGTGTKVGDPQELNAIADVFCKDRPLTNPLLIGSVKSNMGHSEPASGLCSVAKVLLAMQEGVLPGNLHFNEPNADIPALSDGRFKVVSENLPWAGGYVGINSFGFGGANVHVVLKTNPKQKPATPTTSATPILIPYSGRTKEAVEFTLKQLAEKPRDDELIGLFHEIAKEEIPGHHFRGYTVLGEDRADLDVQPVTTSAGEKPPVWFIFSGMGSQWQGMGKDLMKFPVFEKSIKKSANCLSPHGIDLIDLVMNGTDEMFENVLNSFVSIAAVQVALVDMLSCVGVAPDGIIGHSVGELGCAYADGCFTAEQTVMAAYARGKAILESKLAPGAMAAVGLTWEEAKARCPSDIFPACHNAKDSVTISGPVDSIKKFVEKLKSEEIFAKEVKSSGQAFHSKYIADAGSKLKEALDKLIPVPKPRSTRWISSSIPEKSWSTPLAQMSSCAYHVNNLLSPVLFQEAIAHIPENALVIEIAPHSLLQAILKRSLSSKSTNVGLMSRSSPDNANFVLAALGKIFMAGLTPKISKLYKKVDFPVALGTPMISPMVKWDHSITWDVAKFGQAGARSGESVVEVSLTGENDAYLIGHTIDGRILFPATGYLQLVWKTFAKLRGTTFDQLPVIFENVSFQRATILQKEGSVKFLINVLEGTGEFEVYEGGSVAVSGFIKTPEDVGQEMLALKPIEIPQKPKFIPLTGSDCYKELRLRGYDYHGLFRGIRTCDNQGEWGKLAWEENWVSFLDTMLQFTIMSQPNRGLYLPTRLQRAVIDPQTLINFTLNNPTLISEEGVTVYKYKKLNVVKCPGVELRGLKASLAPRRVQTQASPNLEEYAFTQYVDDAKTTTPVNKVLRACVDIVIENTPALKLKVAEIVQKGEDSVAHEVHRIAMSQPMYQDDVTILTLKSEVAKLEEVEKAGIKIVGKDAVAKLVPEQGLHLVVIDDIKLVEIVEPTLKENAFLLVQLPVGKLAVTHSAFNTVAHKISKDKEFCLLRKKSIESKSPIVIPIQNQKFEWVELVKTHMDESSKDATYPAIYLTATTPDSGIIGLVNCLKQEPGGHKIRGLFTPEGKTVVIDFQKPSPLLKRILENDLIQNVVNEKNVLGCYRHYPLVTEEDSKSTVEVEHAYINTLMRGDLSSLKWIEGSLKYYKPERHPNTELCTVNYAPLNFRDIMLATGKLPPDALPGDLAMQDCVLGLEFAGKNSKGKRVMGLIAAKGLATTVLADPTFMWEIPAAWSMEEASTVPVCYATAYYALIVRGKMVPGESVLIHSGSGGVGQAAIAIALSMKCRVFTTVGSADKKDLLKKRFPTLTEENFANSRDTSFEQHVLNHTDGLGVNLVLNSLAEEKLQASVRCLSVHGRFLEIGKFDLSNNNPLGMSVFLKNVTFHGILLDSLMDKDQDSADKRQVVQLVADGIKSGAVKPLPYSVFSESQIEEAFRFMATGKHVGKVLLKIKDEKNDAKLMVKAIPKTYFDPSKAYVIIGGLGGFGLELANWLTERGATKLVLVSRSGITTGYQDLCVRRWREQGVVVETPKGDVTTIPGATAVFKSIAAIGPVGGIFNLAMVLRDGFMENQTAENFVAVTQPKIDSTIALDKISRQLCPNLDHFVIFSSVSCGRGNAGQSNYGLANSAMERLVELRQMDGLPGLAIQWGAIGDVGVVQDHMGGNETVVGGTLPQRIVSCLNAMDTFLLQQKPTVASLVLADKGGKKDGSGKKVSLVEAVAHILGMKDVSNINVNANLAELGMDSLMGVEVKQTLERDHDLVFSMQEIRQLSLGRLKEIDEGSSESGGRPTSRRGSEAAGSDTGDSSEMAELLDAEQIQMYIQELMPKECVVKLNNSTKSKENIWVVHPIEGVTRGLEKLANKVDMTVYGLQCVQDADLESVNSLASYYLKQIRKIQPKGPYNIAGYSFGCTIALEMALLLGKEDQKLVKNLVFLDGSHKYVSVQTAKYKDTKQVTVLGADSEADAMCTFLMQFVSFEYIRVKNDLVSLATMDDRVTRTAEIAQKALPHINIVELKEAILSFYKKLVIADKYTPSSKFGGRAILIKALKNMFSEVLGEDYSLSQVCSKPVEIHGVEGTHRSFIVEPSVDQVATLINKL</sequence>
<evidence type="ECO:0000256" key="48">
    <source>
        <dbReference type="ARBA" id="ARBA00048420"/>
    </source>
</evidence>
<dbReference type="SUPFAM" id="SSF55048">
    <property type="entry name" value="Probable ACP-binding domain of malonyl-CoA ACP transacylase"/>
    <property type="match status" value="1"/>
</dbReference>
<keyword evidence="22" id="KW-0511">Multifunctional enzyme</keyword>
<dbReference type="InterPro" id="IPR016036">
    <property type="entry name" value="Malonyl_transacylase_ACP-bd"/>
</dbReference>
<evidence type="ECO:0000256" key="54">
    <source>
        <dbReference type="ARBA" id="ARBA00048935"/>
    </source>
</evidence>
<dbReference type="Pfam" id="PF16197">
    <property type="entry name" value="KAsynt_C_assoc"/>
    <property type="match status" value="1"/>
</dbReference>
<evidence type="ECO:0000259" key="66">
    <source>
        <dbReference type="PROSITE" id="PS50075"/>
    </source>
</evidence>
<dbReference type="InterPro" id="IPR014030">
    <property type="entry name" value="Ketoacyl_synth_N"/>
</dbReference>
<dbReference type="PROSITE" id="PS00606">
    <property type="entry name" value="KS3_1"/>
    <property type="match status" value="1"/>
</dbReference>
<evidence type="ECO:0000256" key="41">
    <source>
        <dbReference type="ARBA" id="ARBA00047810"/>
    </source>
</evidence>
<evidence type="ECO:0000256" key="32">
    <source>
        <dbReference type="ARBA" id="ARBA00023442"/>
    </source>
</evidence>
<comment type="catalytic activity">
    <reaction evidence="55">
        <text>(2E)-octadecenoyl-[ACP] + NADPH + H(+) = octadecanoyl-[ACP] + NADP(+)</text>
        <dbReference type="Rhea" id="RHEA:41928"/>
        <dbReference type="Rhea" id="RHEA-COMP:9655"/>
        <dbReference type="Rhea" id="RHEA-COMP:9656"/>
        <dbReference type="ChEBI" id="CHEBI:15378"/>
        <dbReference type="ChEBI" id="CHEBI:57783"/>
        <dbReference type="ChEBI" id="CHEBI:58349"/>
        <dbReference type="ChEBI" id="CHEBI:78489"/>
        <dbReference type="ChEBI" id="CHEBI:78495"/>
    </reaction>
    <physiologicalReaction direction="left-to-right" evidence="55">
        <dbReference type="Rhea" id="RHEA:41929"/>
    </physiologicalReaction>
</comment>
<evidence type="ECO:0000256" key="57">
    <source>
        <dbReference type="ARBA" id="ARBA00049171"/>
    </source>
</evidence>
<dbReference type="EC" id="2.3.1.85" evidence="4"/>
<comment type="catalytic activity">
    <reaction evidence="33">
        <text>acetyl-CoA + n malonyl-CoA + 2n NADPH + 2n H(+) = a long-chain fatty acid + (n+1) CoA + n CO2 + 2n NADP(+).</text>
        <dbReference type="EC" id="2.3.1.85"/>
    </reaction>
</comment>
<dbReference type="InterPro" id="IPR036736">
    <property type="entry name" value="ACP-like_sf"/>
</dbReference>
<comment type="catalytic activity">
    <reaction evidence="29">
        <text>(3R)-hydroxyoctadecanoyl-[ACP] = (2E)-octadecenoyl-[ACP] + H2O</text>
        <dbReference type="Rhea" id="RHEA:41924"/>
        <dbReference type="Rhea" id="RHEA-COMP:9654"/>
        <dbReference type="Rhea" id="RHEA-COMP:9655"/>
        <dbReference type="ChEBI" id="CHEBI:15377"/>
        <dbReference type="ChEBI" id="CHEBI:78488"/>
        <dbReference type="ChEBI" id="CHEBI:78489"/>
    </reaction>
    <physiologicalReaction direction="left-to-right" evidence="29">
        <dbReference type="Rhea" id="RHEA:41925"/>
    </physiologicalReaction>
</comment>
<evidence type="ECO:0000256" key="38">
    <source>
        <dbReference type="ARBA" id="ARBA00047451"/>
    </source>
</evidence>
<dbReference type="EC" id="1.3.1.39" evidence="2"/>
<evidence type="ECO:0000256" key="9">
    <source>
        <dbReference type="ARBA" id="ARBA00022516"/>
    </source>
</evidence>
<evidence type="ECO:0000256" key="36">
    <source>
        <dbReference type="ARBA" id="ARBA00047400"/>
    </source>
</evidence>
<dbReference type="Proteomes" id="UP000198287">
    <property type="component" value="Unassembled WGS sequence"/>
</dbReference>
<evidence type="ECO:0000256" key="33">
    <source>
        <dbReference type="ARBA" id="ARBA00044883"/>
    </source>
</evidence>
<keyword evidence="20" id="KW-0443">Lipid metabolism</keyword>
<dbReference type="OrthoDB" id="329835at2759"/>
<evidence type="ECO:0000259" key="68">
    <source>
        <dbReference type="PROSITE" id="PS52019"/>
    </source>
</evidence>
<comment type="catalytic activity">
    <reaction evidence="49">
        <text>a fatty acyl-[ACP] + malonyl-[ACP] + H(+) = a 3-oxoacyl-[ACP] + holo-[ACP] + CO2</text>
        <dbReference type="Rhea" id="RHEA:22836"/>
        <dbReference type="Rhea" id="RHEA-COMP:9623"/>
        <dbReference type="Rhea" id="RHEA-COMP:9685"/>
        <dbReference type="Rhea" id="RHEA-COMP:9916"/>
        <dbReference type="Rhea" id="RHEA-COMP:14125"/>
        <dbReference type="ChEBI" id="CHEBI:15378"/>
        <dbReference type="ChEBI" id="CHEBI:16526"/>
        <dbReference type="ChEBI" id="CHEBI:64479"/>
        <dbReference type="ChEBI" id="CHEBI:78449"/>
        <dbReference type="ChEBI" id="CHEBI:78776"/>
        <dbReference type="ChEBI" id="CHEBI:138651"/>
        <dbReference type="EC" id="2.3.1.41"/>
    </reaction>
    <physiologicalReaction direction="left-to-right" evidence="49">
        <dbReference type="Rhea" id="RHEA:22837"/>
    </physiologicalReaction>
</comment>
<dbReference type="Gene3D" id="3.40.366.10">
    <property type="entry name" value="Malonyl-Coenzyme A Acyl Carrier Protein, domain 2"/>
    <property type="match status" value="1"/>
</dbReference>
<comment type="catalytic activity">
    <reaction evidence="50">
        <text>3-oxohexanoyl-[ACP] + NADPH + H(+) = (3R)-hydroxyhexanoyl-[ACP] + NADP(+)</text>
        <dbReference type="Rhea" id="RHEA:41824"/>
        <dbReference type="Rhea" id="RHEA-COMP:9629"/>
        <dbReference type="Rhea" id="RHEA-COMP:9630"/>
        <dbReference type="ChEBI" id="CHEBI:15378"/>
        <dbReference type="ChEBI" id="CHEBI:57783"/>
        <dbReference type="ChEBI" id="CHEBI:58349"/>
        <dbReference type="ChEBI" id="CHEBI:78456"/>
        <dbReference type="ChEBI" id="CHEBI:78457"/>
    </reaction>
    <physiologicalReaction direction="left-to-right" evidence="50">
        <dbReference type="Rhea" id="RHEA:41825"/>
    </physiologicalReaction>
</comment>
<keyword evidence="70" id="KW-1185">Reference proteome</keyword>
<comment type="catalytic activity">
    <reaction evidence="57">
        <text>(2E)-tetradecenoyl-[ACP] + NADPH + H(+) = tetradecanoyl-[ACP] + NADP(+)</text>
        <dbReference type="Rhea" id="RHEA:41896"/>
        <dbReference type="Rhea" id="RHEA-COMP:9647"/>
        <dbReference type="Rhea" id="RHEA-COMP:9648"/>
        <dbReference type="ChEBI" id="CHEBI:15378"/>
        <dbReference type="ChEBI" id="CHEBI:57783"/>
        <dbReference type="ChEBI" id="CHEBI:58349"/>
        <dbReference type="ChEBI" id="CHEBI:78475"/>
        <dbReference type="ChEBI" id="CHEBI:78477"/>
    </reaction>
    <physiologicalReaction direction="left-to-right" evidence="57">
        <dbReference type="Rhea" id="RHEA:41897"/>
    </physiologicalReaction>
</comment>
<keyword evidence="9" id="KW-0444">Lipid biosynthesis</keyword>
<evidence type="ECO:0000256" key="64">
    <source>
        <dbReference type="PROSITE-ProRule" id="PRU01363"/>
    </source>
</evidence>
<dbReference type="InterPro" id="IPR029058">
    <property type="entry name" value="AB_hydrolase_fold"/>
</dbReference>
<comment type="catalytic activity">
    <reaction evidence="41">
        <text>(2E)-hexadecenoyl-[ACP] + NADPH + H(+) = hexadecanoyl-[ACP] + NADP(+)</text>
        <dbReference type="Rhea" id="RHEA:41912"/>
        <dbReference type="Rhea" id="RHEA-COMP:9651"/>
        <dbReference type="Rhea" id="RHEA-COMP:9652"/>
        <dbReference type="ChEBI" id="CHEBI:15378"/>
        <dbReference type="ChEBI" id="CHEBI:57783"/>
        <dbReference type="ChEBI" id="CHEBI:58349"/>
        <dbReference type="ChEBI" id="CHEBI:78481"/>
        <dbReference type="ChEBI" id="CHEBI:78483"/>
    </reaction>
    <physiologicalReaction direction="left-to-right" evidence="41">
        <dbReference type="Rhea" id="RHEA:41913"/>
    </physiologicalReaction>
</comment>
<dbReference type="EMBL" id="LNIX01000004">
    <property type="protein sequence ID" value="OXA55963.1"/>
    <property type="molecule type" value="Genomic_DNA"/>
</dbReference>
<evidence type="ECO:0000256" key="35">
    <source>
        <dbReference type="ARBA" id="ARBA00047394"/>
    </source>
</evidence>
<dbReference type="UniPathway" id="UPA00094"/>
<evidence type="ECO:0000256" key="53">
    <source>
        <dbReference type="ARBA" id="ARBA00048704"/>
    </source>
</evidence>
<keyword evidence="16" id="KW-0663">Pyridoxal phosphate</keyword>
<proteinExistence type="predicted"/>
<comment type="function">
    <text evidence="32">Fatty acid synthetase is a multifunctional enzyme that catalyzes the de novo biosynthesis of long-chain saturated fatty acids starting from acetyl-CoA and malonyl-CoA in the presence of NADPH. This multifunctional protein contains 7 catalytic activities and a site for the binding of the prosthetic group 4'-phosphopantetheine of the acyl carrier protein ([ACP]) domain.</text>
</comment>
<dbReference type="InterPro" id="IPR016039">
    <property type="entry name" value="Thiolase-like"/>
</dbReference>
<dbReference type="InterPro" id="IPR001227">
    <property type="entry name" value="Ac_transferase_dom_sf"/>
</dbReference>
<evidence type="ECO:0000256" key="28">
    <source>
        <dbReference type="ARBA" id="ARBA00023398"/>
    </source>
</evidence>
<evidence type="ECO:0000256" key="63">
    <source>
        <dbReference type="ARBA" id="ARBA00049533"/>
    </source>
</evidence>
<evidence type="ECO:0000256" key="12">
    <source>
        <dbReference type="ARBA" id="ARBA00022799"/>
    </source>
</evidence>
<dbReference type="PROSITE" id="PS52019">
    <property type="entry name" value="PKS_MFAS_DH"/>
    <property type="match status" value="1"/>
</dbReference>
<keyword evidence="11" id="KW-0808">Transferase</keyword>
<dbReference type="PANTHER" id="PTHR43775:SF7">
    <property type="entry name" value="FATTY ACID SYNTHASE"/>
    <property type="match status" value="1"/>
</dbReference>
<evidence type="ECO:0000256" key="24">
    <source>
        <dbReference type="ARBA" id="ARBA00023351"/>
    </source>
</evidence>
<dbReference type="InterPro" id="IPR014031">
    <property type="entry name" value="Ketoacyl_synth_C"/>
</dbReference>
<dbReference type="Pfam" id="PF02801">
    <property type="entry name" value="Ketoacyl-synt_C"/>
    <property type="match status" value="1"/>
</dbReference>
<comment type="catalytic activity">
    <reaction evidence="34">
        <text>3-oxooctadecanoyl-[ACP] + NADPH + H(+) = (3R)-hydroxyoctadecanoyl-[ACP] + NADP(+)</text>
        <dbReference type="Rhea" id="RHEA:41920"/>
        <dbReference type="Rhea" id="RHEA-COMP:9653"/>
        <dbReference type="Rhea" id="RHEA-COMP:9654"/>
        <dbReference type="ChEBI" id="CHEBI:15378"/>
        <dbReference type="ChEBI" id="CHEBI:57783"/>
        <dbReference type="ChEBI" id="CHEBI:58349"/>
        <dbReference type="ChEBI" id="CHEBI:78487"/>
        <dbReference type="ChEBI" id="CHEBI:78488"/>
    </reaction>
    <physiologicalReaction direction="left-to-right" evidence="34">
        <dbReference type="Rhea" id="RHEA:41921"/>
    </physiologicalReaction>
</comment>
<evidence type="ECO:0000256" key="7">
    <source>
        <dbReference type="ARBA" id="ARBA00018769"/>
    </source>
</evidence>
<dbReference type="InterPro" id="IPR013968">
    <property type="entry name" value="PKS_KR"/>
</dbReference>
<gene>
    <name evidence="69" type="ORF">Fcan01_09228</name>
</gene>
<comment type="catalytic activity">
    <reaction evidence="30">
        <text>(3R)-hydroxyhexadecanoyl-[ACP] = (2E)-hexadecenoyl-[ACP] + H2O</text>
        <dbReference type="Rhea" id="RHEA:41908"/>
        <dbReference type="Rhea" id="RHEA-COMP:9650"/>
        <dbReference type="Rhea" id="RHEA-COMP:9651"/>
        <dbReference type="ChEBI" id="CHEBI:15377"/>
        <dbReference type="ChEBI" id="CHEBI:78480"/>
        <dbReference type="ChEBI" id="CHEBI:78481"/>
    </reaction>
    <physiologicalReaction direction="left-to-right" evidence="30">
        <dbReference type="Rhea" id="RHEA:41909"/>
    </physiologicalReaction>
</comment>
<comment type="catalytic activity">
    <reaction evidence="27">
        <text>a (3R)-hydroxyacyl-[ACP] = a (2E)-enoyl-[ACP] + H2O</text>
        <dbReference type="Rhea" id="RHEA:13097"/>
        <dbReference type="Rhea" id="RHEA-COMP:9925"/>
        <dbReference type="Rhea" id="RHEA-COMP:9945"/>
        <dbReference type="ChEBI" id="CHEBI:15377"/>
        <dbReference type="ChEBI" id="CHEBI:78784"/>
        <dbReference type="ChEBI" id="CHEBI:78827"/>
        <dbReference type="EC" id="4.2.1.59"/>
    </reaction>
    <physiologicalReaction direction="left-to-right" evidence="27">
        <dbReference type="Rhea" id="RHEA:13098"/>
    </physiologicalReaction>
</comment>
<dbReference type="Pfam" id="PF08659">
    <property type="entry name" value="KR"/>
    <property type="match status" value="1"/>
</dbReference>
<comment type="catalytic activity">
    <reaction evidence="60">
        <text>3-oxooctanoyl-[ACP] + NADPH + H(+) = (3R)-hydroxyoctanoyl-[ACP] + NADP(+)</text>
        <dbReference type="Rhea" id="RHEA:41840"/>
        <dbReference type="Rhea" id="RHEA-COMP:9633"/>
        <dbReference type="Rhea" id="RHEA-COMP:9634"/>
        <dbReference type="ChEBI" id="CHEBI:15378"/>
        <dbReference type="ChEBI" id="CHEBI:57783"/>
        <dbReference type="ChEBI" id="CHEBI:58349"/>
        <dbReference type="ChEBI" id="CHEBI:78460"/>
        <dbReference type="ChEBI" id="CHEBI:78461"/>
    </reaction>
    <physiologicalReaction direction="left-to-right" evidence="60">
        <dbReference type="Rhea" id="RHEA:41841"/>
    </physiologicalReaction>
</comment>
<dbReference type="EC" id="2.3.1.41" evidence="6"/>
<comment type="catalytic activity">
    <reaction evidence="47">
        <text>tetradecanoyl-[ACP] + H2O = tetradecanoate + holo-[ACP] + H(+)</text>
        <dbReference type="Rhea" id="RHEA:30123"/>
        <dbReference type="Rhea" id="RHEA-COMP:9648"/>
        <dbReference type="Rhea" id="RHEA-COMP:9685"/>
        <dbReference type="ChEBI" id="CHEBI:15377"/>
        <dbReference type="ChEBI" id="CHEBI:15378"/>
        <dbReference type="ChEBI" id="CHEBI:30807"/>
        <dbReference type="ChEBI" id="CHEBI:64479"/>
        <dbReference type="ChEBI" id="CHEBI:78477"/>
        <dbReference type="EC" id="3.1.2.14"/>
    </reaction>
    <physiologicalReaction direction="left-to-right" evidence="47">
        <dbReference type="Rhea" id="RHEA:30124"/>
    </physiologicalReaction>
</comment>
<evidence type="ECO:0000256" key="42">
    <source>
        <dbReference type="ARBA" id="ARBA00047897"/>
    </source>
</evidence>
<evidence type="ECO:0000256" key="21">
    <source>
        <dbReference type="ARBA" id="ARBA00023160"/>
    </source>
</evidence>
<keyword evidence="21" id="KW-0275">Fatty acid biosynthesis</keyword>
<evidence type="ECO:0000256" key="31">
    <source>
        <dbReference type="ARBA" id="ARBA00023402"/>
    </source>
</evidence>
<evidence type="ECO:0000256" key="55">
    <source>
        <dbReference type="ARBA" id="ARBA00049019"/>
    </source>
</evidence>
<dbReference type="InterPro" id="IPR050091">
    <property type="entry name" value="PKS_NRPS_Biosynth_Enz"/>
</dbReference>
<dbReference type="InterPro" id="IPR018201">
    <property type="entry name" value="Ketoacyl_synth_AS"/>
</dbReference>
<keyword evidence="15" id="KW-0521">NADP</keyword>
<evidence type="ECO:0000256" key="19">
    <source>
        <dbReference type="ARBA" id="ARBA00023027"/>
    </source>
</evidence>
<evidence type="ECO:0000256" key="13">
    <source>
        <dbReference type="ARBA" id="ARBA00022801"/>
    </source>
</evidence>
<dbReference type="Pfam" id="PF21149">
    <property type="entry name" value="FAS_pseudo-KR"/>
    <property type="match status" value="1"/>
</dbReference>
<dbReference type="Pfam" id="PF21089">
    <property type="entry name" value="PKS_DH_N"/>
    <property type="match status" value="1"/>
</dbReference>
<dbReference type="CDD" id="cd05195">
    <property type="entry name" value="enoyl_red"/>
    <property type="match status" value="1"/>
</dbReference>
<evidence type="ECO:0000256" key="43">
    <source>
        <dbReference type="ARBA" id="ARBA00047953"/>
    </source>
</evidence>
<comment type="pathway">
    <text evidence="1">Lipid metabolism.</text>
</comment>
<comment type="catalytic activity">
    <reaction evidence="24">
        <text>(3R)-hydroxydodecanoyl-[ACP] = (2E)-dodecenoyl-[ACP] + H2O</text>
        <dbReference type="Rhea" id="RHEA:41876"/>
        <dbReference type="Rhea" id="RHEA-COMP:9642"/>
        <dbReference type="Rhea" id="RHEA-COMP:9643"/>
        <dbReference type="ChEBI" id="CHEBI:15377"/>
        <dbReference type="ChEBI" id="CHEBI:78470"/>
        <dbReference type="ChEBI" id="CHEBI:78472"/>
    </reaction>
    <physiologicalReaction direction="left-to-right" evidence="24">
        <dbReference type="Rhea" id="RHEA:41877"/>
    </physiologicalReaction>
</comment>
<comment type="catalytic activity">
    <reaction evidence="51">
        <text>a 2,3-saturated acyl-[ACP] + NADP(+) = a (2E)-enoyl-[ACP] + NADPH + H(+)</text>
        <dbReference type="Rhea" id="RHEA:22564"/>
        <dbReference type="Rhea" id="RHEA-COMP:9925"/>
        <dbReference type="Rhea" id="RHEA-COMP:9926"/>
        <dbReference type="ChEBI" id="CHEBI:15378"/>
        <dbReference type="ChEBI" id="CHEBI:57783"/>
        <dbReference type="ChEBI" id="CHEBI:58349"/>
        <dbReference type="ChEBI" id="CHEBI:78784"/>
        <dbReference type="ChEBI" id="CHEBI:78785"/>
        <dbReference type="EC" id="1.3.1.39"/>
    </reaction>
    <physiologicalReaction direction="right-to-left" evidence="51">
        <dbReference type="Rhea" id="RHEA:22566"/>
    </physiologicalReaction>
</comment>